<feature type="transmembrane region" description="Helical" evidence="1">
    <location>
        <begin position="31"/>
        <end position="54"/>
    </location>
</feature>
<keyword evidence="1" id="KW-0472">Membrane</keyword>
<organism evidence="2 3">
    <name type="scientific">Zhenhengia yiwuensis</name>
    <dbReference type="NCBI Taxonomy" id="2763666"/>
    <lineage>
        <taxon>Bacteria</taxon>
        <taxon>Bacillati</taxon>
        <taxon>Bacillota</taxon>
        <taxon>Clostridia</taxon>
        <taxon>Lachnospirales</taxon>
        <taxon>Lachnospiraceae</taxon>
        <taxon>Zhenhengia</taxon>
    </lineage>
</organism>
<feature type="transmembrane region" description="Helical" evidence="1">
    <location>
        <begin position="106"/>
        <end position="124"/>
    </location>
</feature>
<accession>A0A926EDK6</accession>
<reference evidence="2" key="1">
    <citation type="submission" date="2020-08" db="EMBL/GenBank/DDBJ databases">
        <title>Genome public.</title>
        <authorList>
            <person name="Liu C."/>
            <person name="Sun Q."/>
        </authorList>
    </citation>
    <scope>NUCLEOTIDE SEQUENCE</scope>
    <source>
        <strain evidence="2">NSJ-12</strain>
    </source>
</reference>
<dbReference type="InterPro" id="IPR025664">
    <property type="entry name" value="Spore_III_AC/AD"/>
</dbReference>
<dbReference type="InterPro" id="IPR014211">
    <property type="entry name" value="Spore_III_AD"/>
</dbReference>
<evidence type="ECO:0000313" key="2">
    <source>
        <dbReference type="EMBL" id="MBC8578329.1"/>
    </source>
</evidence>
<feature type="transmembrane region" description="Helical" evidence="1">
    <location>
        <begin position="66"/>
        <end position="86"/>
    </location>
</feature>
<dbReference type="Pfam" id="PF06686">
    <property type="entry name" value="SpoIIIAC"/>
    <property type="match status" value="1"/>
</dbReference>
<keyword evidence="3" id="KW-1185">Reference proteome</keyword>
<keyword evidence="1" id="KW-0812">Transmembrane</keyword>
<evidence type="ECO:0000313" key="3">
    <source>
        <dbReference type="Proteomes" id="UP000655830"/>
    </source>
</evidence>
<evidence type="ECO:0000256" key="1">
    <source>
        <dbReference type="SAM" id="Phobius"/>
    </source>
</evidence>
<protein>
    <submittedName>
        <fullName evidence="2">Stage III sporulation protein AD</fullName>
    </submittedName>
</protein>
<proteinExistence type="predicted"/>
<dbReference type="Proteomes" id="UP000655830">
    <property type="component" value="Unassembled WGS sequence"/>
</dbReference>
<dbReference type="AlphaFoldDB" id="A0A926EDK6"/>
<sequence>MEIMKLVGFALAAVILTLFIGEQHKMSGNLIRIFACSLLLILLLPQLQVIFAIINDLSTKMSLEDTYLKIIFKIIGIAYIAEFGYQLCKDAGESAIASKVQLAGKVLILVLASPIVLALIELITQLI</sequence>
<dbReference type="EMBL" id="JACRSY010000002">
    <property type="protein sequence ID" value="MBC8578329.1"/>
    <property type="molecule type" value="Genomic_DNA"/>
</dbReference>
<name>A0A926EDK6_9FIRM</name>
<dbReference type="NCBIfam" id="TIGR02849">
    <property type="entry name" value="spore_III_AD"/>
    <property type="match status" value="1"/>
</dbReference>
<comment type="caution">
    <text evidence="2">The sequence shown here is derived from an EMBL/GenBank/DDBJ whole genome shotgun (WGS) entry which is preliminary data.</text>
</comment>
<gene>
    <name evidence="2" type="primary">spoIIIAD</name>
    <name evidence="2" type="ORF">H8718_02065</name>
</gene>
<keyword evidence="1" id="KW-1133">Transmembrane helix</keyword>
<dbReference type="RefSeq" id="WP_177669452.1">
    <property type="nucleotide sequence ID" value="NZ_JACRSY010000002.1"/>
</dbReference>